<name>A0A6M3IGU7_9ZZZZ</name>
<dbReference type="SUPFAM" id="SSF53300">
    <property type="entry name" value="vWA-like"/>
    <property type="match status" value="1"/>
</dbReference>
<organism evidence="1">
    <name type="scientific">viral metagenome</name>
    <dbReference type="NCBI Taxonomy" id="1070528"/>
    <lineage>
        <taxon>unclassified sequences</taxon>
        <taxon>metagenomes</taxon>
        <taxon>organismal metagenomes</taxon>
    </lineage>
</organism>
<protein>
    <submittedName>
        <fullName evidence="1">Putative von Willebrand factor A domain-containing protein</fullName>
    </submittedName>
</protein>
<evidence type="ECO:0000313" key="1">
    <source>
        <dbReference type="EMBL" id="QJA56736.1"/>
    </source>
</evidence>
<dbReference type="CDD" id="cd00198">
    <property type="entry name" value="vWFA"/>
    <property type="match status" value="1"/>
</dbReference>
<dbReference type="EMBL" id="MT141236">
    <property type="protein sequence ID" value="QJA56736.1"/>
    <property type="molecule type" value="Genomic_DNA"/>
</dbReference>
<accession>A0A6M3IGU7</accession>
<reference evidence="1" key="1">
    <citation type="submission" date="2020-03" db="EMBL/GenBank/DDBJ databases">
        <title>The deep terrestrial virosphere.</title>
        <authorList>
            <person name="Holmfeldt K."/>
            <person name="Nilsson E."/>
            <person name="Simone D."/>
            <person name="Lopez-Fernandez M."/>
            <person name="Wu X."/>
            <person name="de Brujin I."/>
            <person name="Lundin D."/>
            <person name="Andersson A."/>
            <person name="Bertilsson S."/>
            <person name="Dopson M."/>
        </authorList>
    </citation>
    <scope>NUCLEOTIDE SEQUENCE</scope>
    <source>
        <strain evidence="1">MM415B01803</strain>
    </source>
</reference>
<gene>
    <name evidence="1" type="ORF">MM415B01803_0015</name>
</gene>
<sequence length="211" mass="23006">MQKFDLENSNQDLIAKQTLKNAQKPTLATLLNLGKQLKTQSVILGDVSGSMNGDKLTALKTTLQAVWSPGMRALIFGSEVYEIEQTDISLLSTMGQTSMGECLQEAWGMSVSHMILITDGEPTDWSKAEILHEAERMKEVKIDTIGISEQSKYHDDYDPDFLRKLASITGGCFTDCGQPIKLSAIVQNLLLNAGSTALREGEQVKGGVIAL</sequence>
<dbReference type="InterPro" id="IPR036465">
    <property type="entry name" value="vWFA_dom_sf"/>
</dbReference>
<proteinExistence type="predicted"/>
<dbReference type="AlphaFoldDB" id="A0A6M3IGU7"/>
<dbReference type="Gene3D" id="3.40.50.410">
    <property type="entry name" value="von Willebrand factor, type A domain"/>
    <property type="match status" value="1"/>
</dbReference>